<evidence type="ECO:0000259" key="3">
    <source>
        <dbReference type="Pfam" id="PF07595"/>
    </source>
</evidence>
<dbReference type="InterPro" id="IPR011506">
    <property type="entry name" value="Planctomycete_extracellular"/>
</dbReference>
<organism evidence="4 5">
    <name type="scientific">Rubripirellula tenax</name>
    <dbReference type="NCBI Taxonomy" id="2528015"/>
    <lineage>
        <taxon>Bacteria</taxon>
        <taxon>Pseudomonadati</taxon>
        <taxon>Planctomycetota</taxon>
        <taxon>Planctomycetia</taxon>
        <taxon>Pirellulales</taxon>
        <taxon>Pirellulaceae</taxon>
        <taxon>Rubripirellula</taxon>
    </lineage>
</organism>
<feature type="region of interest" description="Disordered" evidence="2">
    <location>
        <begin position="1"/>
        <end position="21"/>
    </location>
</feature>
<dbReference type="GO" id="GO:0004553">
    <property type="term" value="F:hydrolase activity, hydrolyzing O-glycosyl compounds"/>
    <property type="evidence" value="ECO:0007669"/>
    <property type="project" value="InterPro"/>
</dbReference>
<comment type="caution">
    <text evidence="4">The sequence shown here is derived from an EMBL/GenBank/DDBJ whole genome shotgun (WGS) entry which is preliminary data.</text>
</comment>
<evidence type="ECO:0000313" key="4">
    <source>
        <dbReference type="EMBL" id="TWU59061.1"/>
    </source>
</evidence>
<feature type="coiled-coil region" evidence="1">
    <location>
        <begin position="2646"/>
        <end position="2690"/>
    </location>
</feature>
<dbReference type="Pfam" id="PF07595">
    <property type="entry name" value="Planc_extracel"/>
    <property type="match status" value="1"/>
</dbReference>
<dbReference type="InterPro" id="IPR002105">
    <property type="entry name" value="Dockerin_1_rpt"/>
</dbReference>
<gene>
    <name evidence="4" type="ORF">Poly51_18460</name>
</gene>
<dbReference type="GO" id="GO:0000272">
    <property type="term" value="P:polysaccharide catabolic process"/>
    <property type="evidence" value="ECO:0007669"/>
    <property type="project" value="InterPro"/>
</dbReference>
<dbReference type="Pfam" id="PF00404">
    <property type="entry name" value="Dockerin_1"/>
    <property type="match status" value="1"/>
</dbReference>
<proteinExistence type="predicted"/>
<evidence type="ECO:0000256" key="2">
    <source>
        <dbReference type="SAM" id="MobiDB-lite"/>
    </source>
</evidence>
<keyword evidence="5" id="KW-1185">Reference proteome</keyword>
<dbReference type="NCBIfam" id="NF012206">
    <property type="entry name" value="LktA_tand_53"/>
    <property type="match status" value="8"/>
</dbReference>
<accession>A0A5C6FHI2</accession>
<dbReference type="RefSeq" id="WP_146456392.1">
    <property type="nucleotide sequence ID" value="NZ_SJPW01000002.1"/>
</dbReference>
<feature type="region of interest" description="Disordered" evidence="2">
    <location>
        <begin position="789"/>
        <end position="810"/>
    </location>
</feature>
<sequence length="4663" mass="480694">MSARSTYSNRRRLNANSNRNQSRRRRLIVENLESRQMLAADFEVNAIGLDVQLQRIGDSIQVIDRSDNSVIRSEGVDDIDSKMIEITSRSLLVDSSVDIEANSLAVSAGSISVIGGAINSDADVTLTAIKQPDLLGTILSDAVLRGLLATETYSIEIHSASIFANQIVLSAEGATSTGWNELGAHQDGIAGDLISQLEAIPQIGLSSVGPLSGQAKIHSASANITLEEAVLQSQTSIDVIATAAADASLNAIAVTGLNASGFPVSLSVGFSRSQSSATIDMLGTSQITATAGNVRIATDATSTAETVSRSEANSRATAPDAPKVSNAINLAIAFTDETSTINVGERTAIDAGGAVWVDATSSVANEVSATTAIFNDGTAGFSGAVGVDNATVTSQVHGTIMSRETGTRRIEFPGKDLFSSQDAIIFREIPASNPLKVGEAITYQNLGGGDLGLDDRQTYIIHEITNENPVGDKLEQTVRLIRAASIELDNRQVAASSQHSLTRLGMATFAATDVATEAGTSDGLISVSLPSGVTRVTYLGPQGNDDPSVRGIDGLVQSQVYEVTVVGGQIKLRLPGETAFIDFDAPANGNHGFRFAESVQTFAPETAVDSEGNWIELPSGHGLQTGDFLLYQTDPAKSVTQEMFAFDADGEVVGSLGNVTLPDAPIEGLRTNHGYYAVADSRNPNRIRLAGSLAGAFAAAVVDVRSAVRTGNPLDHAFDREQIGGIRVTASLAASNKAESGVNLTEGEQPWSAVVGGALAGRIENIASAGLGFFDSLRDSIQGNGVSEAIDVTDVDPNQTKDPDDSSESGGFDAAGSIAVAFFDHDVHAIIGATAVLTSDTTITVDADIVQRTKLGSIAESTRGSLNEEGDKGNEFAVSGGIGIYNNDAQAVIVDQSLDSEDVLRQATLNARGETRVDSEIVYPFLASDDDGVNGAVTIDQLGLDSFQSFLDGTHGLAGLVNVYSRTLASGDDSKLSLALGIMVTDTTNQALASIGQGVQVNQDPSFASDDQFVVVESLLDVFVIEAGHMSSLNLSAPGLAEAISRGNKRENGSVHDFLSDLANPLGVSGKNGAGGSMLLTLTDNSAVAEIRDHAVVNAKEAVTVNAVSDIYNLAMVQTGTGSTQFGFSAAIAASDIRTDTRASIGASAKIDAGALVVLADDVLDRVTVVGAFLKGKQVGIGTSVGVNVIAQNVDAHIGHADSLNVGGLVDVSAIAGGDMFSLVMAGALQGVGSNASSAKADAKPIGPIALTVPVAVNHITGNVTAYLESQQVDVGSIVVHAQSGVEVQAVVVGASFAVQVSSTGPAGKLNLAGAGAVGVNTIEQNVAAFIKDSDVLSAGDVSVTALDRSNIEADAGGFSIAASLSPATRTALSAGVSVAINDISGVVASSIENSDVALTGGDLLVDANSDSLSKALGIAGSVSANLGAGQSGSFGGAGAAAQNVIAKRVSAELNTGSTVTGNAVTVTATDSSEIVADAGGVGIGVTGGAGGSIAGAVGISMAINEVGNTVRAAIDTSTVTASDQVSVIAASDEAKISALTIAASAGLAGSAGFAVALFGAGAGSGNTIANTVTATINNSAVTSTFAAADDRIKGIGVNARDDSEIVATSIGAALGATLSSTTAVSVAVGVSVANNEISNKTTASVIGSTLDSLASIHVVAEETASISAISTAASVSLAIGSTGIGVSGAGAAADNVISNQTVALVNDSVIKSTDDVLVTAIDMADITALVRAASVAIAGGVTGAAASFGVSSSSNRIGDSATFLDDPTAERGAGSAQVKAYVNQSQIDADGRLNVTADAKGTIMASVVAGSVAAAAGSTSGAIAGTGVSVANDVEVEIVAVIQDTTGPGIDADHGVAVVTTSDFTIESFVGAASLAIAAGVYAGGLSVAAASGVTDVKNKLQSQIRRSVVNTAAGGISILASDDNDVTVTATASSVAEAISLNSIAVAGGGAGARGTITSIVDSRVEDSTLTATSSITIESSQGSISDVQTEVTSVAAGAIGIGLSGSSATSIITPVTHAQVIASEVTALGLAILVFSNPVATADAAGMTVSTGLAVGVSAARVELGGTVLVSIGSRGNGIVVGNLGVNVDSGNYLPSRAFAQGSAGGVLLGVDATVTSAVDTTQVTAEIADESVIDSVGDISITNSHTAELIAQSSSLAAGLVAAGVSKSSSESSAKITTRIGANVDLDGDNLTLSATSRPKNFAKTVAGAVGGVSGAVAIPNTRVVTEAIVEIGDNAAIHLTGDASLFAVSEPGFDSTLLAAAGGFISGGGGDLDNVIMPTTRVDIGNGVTFDSTGLDLRAESQLTKRFDHFFGNVDATAGGLIAGVGVDSHTDLTIRTTIDIGADAAINIDNLSGGDVSMVAKNRIDALDELTLRSGGVAAGGSNISTIRTLADDAIVTFAPRSSLITTGTASIYTGGSGDIDIQANSETFGGATIGSGVSTIDIRPNNRISLQDGASIETGRDLNLAAGTDTHFNPDEYNIHSRVDTFAGSLIPIDVMDARAFLYQENQITISAGATVRSAGDVRMHAEQFGDNNVLAQVKAVNWTTGVTGVIDGLLGEGGVEQFAGTADSDASGIVTVAGTVQTGIARNRVLEITSIDRVNPPNNPNGTPGEETPDLYTVNLSDRSTGDVPFQKIVEPINSALDLALAQAEEQLATYSDNAQLKTFYEREVTRLKAELAEQNLLDTPPGAPAGYLERVERLGLTLLIDPIFAKAGSIDVRADSLVGSGVLEAPGDASVEIINDTRAQIDLLGIEVPEDNGGVFLNGRTVGGGEGVDAATFILVDNTYIVPSGSSSISWPNITVSGPIENLGGDVTLRTVTSGAGSITINASVSGETQTISAGNNGSVVINLPDVGSVYEAGGAEHAKWNKLTERHSILGTVGGQGTTSAEPTVLPGGTFNLGITSETNPAVTNYLATEPTDISLIGSAIFVSAQYINVNGIIQSGKPEYKLVIGSATANEIASLQQNSSLTGLIKLNSLDRSDLLARWDADRDRIVVEELRVSGGYVDLTGHIANTRNGQIRVLSDYAKINIDNQTSYDIEVKRLDVSRRGRGTVIIKDLSDATVEDPRVSIYQREGDVIRTDTPAGVETVANGTNFIYQPKENLRYGWTIAEEELERTTVKYGSSSWLGLDFIAPDPEDEISRTVQPIGVPKILDAGPYFFVGLSGGFLGLSLDRYTYSSQEYTFPSTTRTCCNYQETNWIGTTTYYSTRITTRGTRTLHTHTIEADRPIDIQFQGQSEGEILIESVGNVFIAGALVNPNGTTTIHSDGSVLQGSVDGVVGGNIIRVVTERSIGNEDVPLRTNVVDVVPFDLRSDAATARLVNVGSRVRIAEDHVAGGEPGDVYRYQGTRAMIDLSLQDYTDEASWTHVELFSSVGLQTTDGHISVYEISGDLPIERVWANRAQTDETDGDVFLSAQGSIVQGRAEATTYHLGWVDGNAIHLESETGSIGQLDGDVGGEDRALPVDAGYFNEIKNPNHRLTATAAHEIYMHHFTSMILDRVVAGGDVRIDFVAGGTLIDGNPNDVRDERAIAEIAAKVWDDLQLTVDRGSSDKRDERIAALVASQTQSYAAYWNFRETQVDPSAYDLNHRVTLSDEEADFYDGDEAAITTLKESRTVQYHDLHDTWGSRGDSRIEGFVYEPSTEDLDAIDASMKVWTDDELLSLRSIEFLNVTDTEFVIEEPNIVGRNVTLNVTEGIGRYDNGTTIDLRSTDGNAAVLTLDEQANLTAAEPGDIVYLQQAPSLVLARINGDSIDLIQQNDDTTVWADYGFVDGQFVYLESNTRDTTDDGMFYEITAIEGTRMTLDVSETEAGSLQLDQPRNILIAPAVTDPADHDSAPFIRVLRREDIDLEITGLVTATSNRHIFIGSESSLRIDRVEAGADQRVQIKIEGDLSGEATSNGEANIVGGRIVLESGAGSLGSVASPIGIESGQGGYLIARADNEVVVEQRNETGDAADLQINQVFSKTSIVQIEADGSIFDAFNLDTTNIQAVEIVLRAGGSIGKSDDFLDINAGENGSVTAIADGSIWIVETAGNLNVRQILSRSGDISLMADVSILDAVDVADPYDPESADGSIIAGNPRADLIGNHVALTANLGGIGVAGNELDIDSSHAADSAGFVTVHSTGNAYVNETNGDLVLVHVFTDDTAFIAALSGSIYGRPDAPPNVIHVDGKVWLFAADNIGTAALPLRVGATFVEGQATTGDVFLETIGKIFVGGVIENEADNSGEGEFVNSRHGATQGISAGRTLSILSPQTVNVSEGLSSLGDILITARSASLPAGRWVQSGGDIVFTLTDSFDAGTDSEISADGELIVQLASDSVTSGLISIDGSVLAMQSTLRGTGLDDTVIFTPNLLSGLLVIETGDGDDTVETNQGNVQFSGGDGTDLLKLIGSDVHLDLLALPDGALESLETLDLRGDGGNTLLLSLAKLANQDSQAGYLELIYDEDDSVDYGAGWVAEAPMFVGNSFVHVARQSGVEIRIQNPTPFVNPLDRFDVNRSGEASALDALVIINRLARIGDPNSNGLTMPITEDDLADFLYLDANNDNRVSALDALNIINSLSRISSSGESERVLALAIEPVGSLTQTPSEAKDRIDRTDTSSPMADKVFAKLIANQSPVATPLAAEVATTNDRVGDDVDPTIDEMITLLALDVLAVNRR</sequence>
<keyword evidence="1" id="KW-0175">Coiled coil</keyword>
<reference evidence="4 5" key="1">
    <citation type="submission" date="2019-02" db="EMBL/GenBank/DDBJ databases">
        <title>Deep-cultivation of Planctomycetes and their phenomic and genomic characterization uncovers novel biology.</title>
        <authorList>
            <person name="Wiegand S."/>
            <person name="Jogler M."/>
            <person name="Boedeker C."/>
            <person name="Pinto D."/>
            <person name="Vollmers J."/>
            <person name="Rivas-Marin E."/>
            <person name="Kohn T."/>
            <person name="Peeters S.H."/>
            <person name="Heuer A."/>
            <person name="Rast P."/>
            <person name="Oberbeckmann S."/>
            <person name="Bunk B."/>
            <person name="Jeske O."/>
            <person name="Meyerdierks A."/>
            <person name="Storesund J.E."/>
            <person name="Kallscheuer N."/>
            <person name="Luecker S."/>
            <person name="Lage O.M."/>
            <person name="Pohl T."/>
            <person name="Merkel B.J."/>
            <person name="Hornburger P."/>
            <person name="Mueller R.-W."/>
            <person name="Bruemmer F."/>
            <person name="Labrenz M."/>
            <person name="Spormann A.M."/>
            <person name="Op Den Camp H."/>
            <person name="Overmann J."/>
            <person name="Amann R."/>
            <person name="Jetten M.S.M."/>
            <person name="Mascher T."/>
            <person name="Medema M.H."/>
            <person name="Devos D.P."/>
            <person name="Kaster A.-K."/>
            <person name="Ovreas L."/>
            <person name="Rohde M."/>
            <person name="Galperin M.Y."/>
            <person name="Jogler C."/>
        </authorList>
    </citation>
    <scope>NUCLEOTIDE SEQUENCE [LARGE SCALE GENOMIC DNA]</scope>
    <source>
        <strain evidence="4 5">Poly51</strain>
    </source>
</reference>
<dbReference type="InterPro" id="IPR047881">
    <property type="entry name" value="LktA_repeat"/>
</dbReference>
<evidence type="ECO:0000313" key="5">
    <source>
        <dbReference type="Proteomes" id="UP000318288"/>
    </source>
</evidence>
<feature type="domain" description="Planctomycete extracellular" evidence="3">
    <location>
        <begin position="23"/>
        <end position="41"/>
    </location>
</feature>
<evidence type="ECO:0000256" key="1">
    <source>
        <dbReference type="SAM" id="Coils"/>
    </source>
</evidence>
<dbReference type="EMBL" id="SJPW01000002">
    <property type="protein sequence ID" value="TWU59061.1"/>
    <property type="molecule type" value="Genomic_DNA"/>
</dbReference>
<dbReference type="Proteomes" id="UP000318288">
    <property type="component" value="Unassembled WGS sequence"/>
</dbReference>
<dbReference type="OrthoDB" id="5687728at2"/>
<protein>
    <recommendedName>
        <fullName evidence="3">Planctomycete extracellular domain-containing protein</fullName>
    </recommendedName>
</protein>
<name>A0A5C6FHI2_9BACT</name>